<evidence type="ECO:0000313" key="10">
    <source>
        <dbReference type="Proteomes" id="UP001239215"/>
    </source>
</evidence>
<protein>
    <submittedName>
        <fullName evidence="9">Purine-cytosine permease-like protein</fullName>
    </submittedName>
</protein>
<dbReference type="PIRSF" id="PIRSF002744">
    <property type="entry name" value="Pur-cyt_permease"/>
    <property type="match status" value="1"/>
</dbReference>
<reference evidence="9" key="1">
    <citation type="submission" date="2023-07" db="EMBL/GenBank/DDBJ databases">
        <title>Functional and genomic diversity of the sorghum phyllosphere microbiome.</title>
        <authorList>
            <person name="Shade A."/>
        </authorList>
    </citation>
    <scope>NUCLEOTIDE SEQUENCE</scope>
    <source>
        <strain evidence="9">SORGH_AS_1067</strain>
    </source>
</reference>
<dbReference type="GO" id="GO:0005886">
    <property type="term" value="C:plasma membrane"/>
    <property type="evidence" value="ECO:0007669"/>
    <property type="project" value="TreeGrafter"/>
</dbReference>
<proteinExistence type="inferred from homology"/>
<feature type="transmembrane region" description="Helical" evidence="8">
    <location>
        <begin position="175"/>
        <end position="193"/>
    </location>
</feature>
<dbReference type="Pfam" id="PF02133">
    <property type="entry name" value="Transp_cyt_pur"/>
    <property type="match status" value="1"/>
</dbReference>
<comment type="subcellular location">
    <subcellularLocation>
        <location evidence="1">Membrane</location>
        <topology evidence="1">Multi-pass membrane protein</topology>
    </subcellularLocation>
</comment>
<feature type="transmembrane region" description="Helical" evidence="8">
    <location>
        <begin position="147"/>
        <end position="168"/>
    </location>
</feature>
<accession>A0AAJ1U4P9</accession>
<dbReference type="InterPro" id="IPR026030">
    <property type="entry name" value="Pur-cyt_permease_Fcy2/21/22"/>
</dbReference>
<feature type="transmembrane region" description="Helical" evidence="8">
    <location>
        <begin position="328"/>
        <end position="346"/>
    </location>
</feature>
<feature type="transmembrane region" description="Helical" evidence="8">
    <location>
        <begin position="249"/>
        <end position="271"/>
    </location>
</feature>
<name>A0AAJ1U4P9_9ACTN</name>
<evidence type="ECO:0000256" key="8">
    <source>
        <dbReference type="SAM" id="Phobius"/>
    </source>
</evidence>
<gene>
    <name evidence="9" type="ORF">QE405_002737</name>
</gene>
<feature type="transmembrane region" description="Helical" evidence="8">
    <location>
        <begin position="398"/>
        <end position="415"/>
    </location>
</feature>
<dbReference type="PANTHER" id="PTHR31806">
    <property type="entry name" value="PURINE-CYTOSINE PERMEASE FCY2-RELATED"/>
    <property type="match status" value="1"/>
</dbReference>
<dbReference type="Proteomes" id="UP001239215">
    <property type="component" value="Unassembled WGS sequence"/>
</dbReference>
<comment type="similarity">
    <text evidence="2 7">Belongs to the purine-cytosine permease (2.A.39) family.</text>
</comment>
<organism evidence="9 10">
    <name type="scientific">Nocardioides zeae</name>
    <dbReference type="NCBI Taxonomy" id="1457234"/>
    <lineage>
        <taxon>Bacteria</taxon>
        <taxon>Bacillati</taxon>
        <taxon>Actinomycetota</taxon>
        <taxon>Actinomycetes</taxon>
        <taxon>Propionibacteriales</taxon>
        <taxon>Nocardioidaceae</taxon>
        <taxon>Nocardioides</taxon>
    </lineage>
</organism>
<keyword evidence="5 8" id="KW-1133">Transmembrane helix</keyword>
<comment type="caution">
    <text evidence="9">The sequence shown here is derived from an EMBL/GenBank/DDBJ whole genome shotgun (WGS) entry which is preliminary data.</text>
</comment>
<evidence type="ECO:0000256" key="5">
    <source>
        <dbReference type="ARBA" id="ARBA00022989"/>
    </source>
</evidence>
<feature type="transmembrane region" description="Helical" evidence="8">
    <location>
        <begin position="41"/>
        <end position="63"/>
    </location>
</feature>
<dbReference type="Gene3D" id="1.10.4160.10">
    <property type="entry name" value="Hydantoin permease"/>
    <property type="match status" value="1"/>
</dbReference>
<dbReference type="InterPro" id="IPR001248">
    <property type="entry name" value="Pur-cyt_permease"/>
</dbReference>
<keyword evidence="3 7" id="KW-0813">Transport</keyword>
<sequence length="477" mass="51064">MATTGDPHTDLGYRGSVAKVEPYGIEHIPDSERHGKPFNQFTTWTAANLTLSLLAVGFFPTVLGLSLRVSLLAALVGAGLGACMIGALATMGQRLGVPQQIQARGGLGFYGNFIPVAFVNVFAAVGWAGVNGVFAVQALQQLVDVPFWLGGTALFLIIGALAVWGYNLLHVVNRIATIILVLLFFAITILAMGKADWSYGANPDAAYYMGTFGGFVTAAGYFFAWFLAWSPFASDFARYLPESTSVRKVFGWTTLGNFVPAAWLGCTGILIANFAGNYGPVEAIEELAGGWGWLAMLTLVFACIPTNALTVYGGALSILTLRIPVPRHIGAAIITAIALVAGIVLHDNIYTLFYDFLLLSAYFIAPFVTVLVLDYWVGGRRDATRIGELFDPRRAVEWGFVAWIGGGLASIPFWMWTRYTGPVAAANPTWGDWSYVAGALVAAVLYLCLSRLPALSTLLGFNQRTADSAPEAEDAVA</sequence>
<dbReference type="EMBL" id="JAUTAN010000001">
    <property type="protein sequence ID" value="MDQ1105453.1"/>
    <property type="molecule type" value="Genomic_DNA"/>
</dbReference>
<feature type="transmembrane region" description="Helical" evidence="8">
    <location>
        <begin position="435"/>
        <end position="454"/>
    </location>
</feature>
<evidence type="ECO:0000256" key="6">
    <source>
        <dbReference type="ARBA" id="ARBA00023136"/>
    </source>
</evidence>
<evidence type="ECO:0000256" key="7">
    <source>
        <dbReference type="PIRNR" id="PIRNR002744"/>
    </source>
</evidence>
<dbReference type="RefSeq" id="WP_307201662.1">
    <property type="nucleotide sequence ID" value="NZ_JAUTAN010000001.1"/>
</dbReference>
<evidence type="ECO:0000256" key="1">
    <source>
        <dbReference type="ARBA" id="ARBA00004141"/>
    </source>
</evidence>
<feature type="transmembrane region" description="Helical" evidence="8">
    <location>
        <begin position="109"/>
        <end position="127"/>
    </location>
</feature>
<keyword evidence="6 7" id="KW-0472">Membrane</keyword>
<feature type="transmembrane region" description="Helical" evidence="8">
    <location>
        <begin position="205"/>
        <end position="228"/>
    </location>
</feature>
<feature type="transmembrane region" description="Helical" evidence="8">
    <location>
        <begin position="291"/>
        <end position="316"/>
    </location>
</feature>
<dbReference type="AlphaFoldDB" id="A0AAJ1U4P9"/>
<evidence type="ECO:0000256" key="2">
    <source>
        <dbReference type="ARBA" id="ARBA00008974"/>
    </source>
</evidence>
<keyword evidence="4 8" id="KW-0812">Transmembrane</keyword>
<evidence type="ECO:0000313" key="9">
    <source>
        <dbReference type="EMBL" id="MDQ1105453.1"/>
    </source>
</evidence>
<evidence type="ECO:0000256" key="3">
    <source>
        <dbReference type="ARBA" id="ARBA00022448"/>
    </source>
</evidence>
<dbReference type="PANTHER" id="PTHR31806:SF1">
    <property type="entry name" value="PURINE-CYTOSINE PERMEASE FCY2-RELATED"/>
    <property type="match status" value="1"/>
</dbReference>
<feature type="transmembrane region" description="Helical" evidence="8">
    <location>
        <begin position="352"/>
        <end position="377"/>
    </location>
</feature>
<dbReference type="GO" id="GO:0022857">
    <property type="term" value="F:transmembrane transporter activity"/>
    <property type="evidence" value="ECO:0007669"/>
    <property type="project" value="InterPro"/>
</dbReference>
<feature type="transmembrane region" description="Helical" evidence="8">
    <location>
        <begin position="69"/>
        <end position="89"/>
    </location>
</feature>
<evidence type="ECO:0000256" key="4">
    <source>
        <dbReference type="ARBA" id="ARBA00022692"/>
    </source>
</evidence>